<name>A0A9D9MZB5_9BACT</name>
<dbReference type="Proteomes" id="UP000823617">
    <property type="component" value="Unassembled WGS sequence"/>
</dbReference>
<dbReference type="InterPro" id="IPR029039">
    <property type="entry name" value="Flavoprotein-like_sf"/>
</dbReference>
<protein>
    <recommendedName>
        <fullName evidence="3">Flavodoxin-like fold domain-containing protein</fullName>
    </recommendedName>
</protein>
<dbReference type="EMBL" id="JADIMK010000030">
    <property type="protein sequence ID" value="MBO8455386.1"/>
    <property type="molecule type" value="Genomic_DNA"/>
</dbReference>
<evidence type="ECO:0008006" key="3">
    <source>
        <dbReference type="Google" id="ProtNLM"/>
    </source>
</evidence>
<reference evidence="1" key="1">
    <citation type="submission" date="2020-10" db="EMBL/GenBank/DDBJ databases">
        <authorList>
            <person name="Gilroy R."/>
        </authorList>
    </citation>
    <scope>NUCLEOTIDE SEQUENCE</scope>
    <source>
        <strain evidence="1">B1-3475</strain>
    </source>
</reference>
<comment type="caution">
    <text evidence="1">The sequence shown here is derived from an EMBL/GenBank/DDBJ whole genome shotgun (WGS) entry which is preliminary data.</text>
</comment>
<reference evidence="1" key="2">
    <citation type="journal article" date="2021" name="PeerJ">
        <title>Extensive microbial diversity within the chicken gut microbiome revealed by metagenomics and culture.</title>
        <authorList>
            <person name="Gilroy R."/>
            <person name="Ravi A."/>
            <person name="Getino M."/>
            <person name="Pursley I."/>
            <person name="Horton D.L."/>
            <person name="Alikhan N.F."/>
            <person name="Baker D."/>
            <person name="Gharbi K."/>
            <person name="Hall N."/>
            <person name="Watson M."/>
            <person name="Adriaenssens E.M."/>
            <person name="Foster-Nyarko E."/>
            <person name="Jarju S."/>
            <person name="Secka A."/>
            <person name="Antonio M."/>
            <person name="Oren A."/>
            <person name="Chaudhuri R.R."/>
            <person name="La Ragione R."/>
            <person name="Hildebrand F."/>
            <person name="Pallen M.J."/>
        </authorList>
    </citation>
    <scope>NUCLEOTIDE SEQUENCE</scope>
    <source>
        <strain evidence="1">B1-3475</strain>
    </source>
</reference>
<organism evidence="1 2">
    <name type="scientific">Candidatus Cryptobacteroides intestinigallinarum</name>
    <dbReference type="NCBI Taxonomy" id="2840767"/>
    <lineage>
        <taxon>Bacteria</taxon>
        <taxon>Pseudomonadati</taxon>
        <taxon>Bacteroidota</taxon>
        <taxon>Bacteroidia</taxon>
        <taxon>Bacteroidales</taxon>
        <taxon>Candidatus Cryptobacteroides</taxon>
    </lineage>
</organism>
<proteinExistence type="predicted"/>
<dbReference type="AlphaFoldDB" id="A0A9D9MZB5"/>
<sequence length="204" mass="22981">MGKIMIINGSPRAPKSNSKRYAEIFAGYCGSTPAEYFNLTRRNHAELCGRMAEFTDIVLVFPLYADSLPVGLLDFLKTLESMQPVAKPVISVMINCGFFEYQQNDLAVEMIRLFCRKNRFRFGSVLKIGSGEAILGIPGFRYLVKRKIHRFAASVIAGSYGEFHVTMPLPKRLFVMASTIYWSNYGKKYGVTKSQMKTMDIEGA</sequence>
<gene>
    <name evidence="1" type="ORF">IAC08_03140</name>
</gene>
<evidence type="ECO:0000313" key="2">
    <source>
        <dbReference type="Proteomes" id="UP000823617"/>
    </source>
</evidence>
<evidence type="ECO:0000313" key="1">
    <source>
        <dbReference type="EMBL" id="MBO8455386.1"/>
    </source>
</evidence>
<accession>A0A9D9MZB5</accession>
<dbReference type="SUPFAM" id="SSF52218">
    <property type="entry name" value="Flavoproteins"/>
    <property type="match status" value="1"/>
</dbReference>